<evidence type="ECO:0000313" key="2">
    <source>
        <dbReference type="Proteomes" id="UP000256829"/>
    </source>
</evidence>
<organism evidence="1 2">
    <name type="scientific">Lysobacter soli</name>
    <dbReference type="NCBI Taxonomy" id="453783"/>
    <lineage>
        <taxon>Bacteria</taxon>
        <taxon>Pseudomonadati</taxon>
        <taxon>Pseudomonadota</taxon>
        <taxon>Gammaproteobacteria</taxon>
        <taxon>Lysobacterales</taxon>
        <taxon>Lysobacteraceae</taxon>
        <taxon>Lysobacter</taxon>
    </lineage>
</organism>
<accession>A0A3D8V8R0</accession>
<dbReference type="OrthoDB" id="6198158at2"/>
<proteinExistence type="predicted"/>
<dbReference type="SUPFAM" id="SSF55021">
    <property type="entry name" value="ACT-like"/>
    <property type="match status" value="1"/>
</dbReference>
<protein>
    <submittedName>
        <fullName evidence="1">Acetolactate synthase</fullName>
    </submittedName>
</protein>
<gene>
    <name evidence="1" type="ORF">DX912_16235</name>
</gene>
<dbReference type="Proteomes" id="UP000256829">
    <property type="component" value="Unassembled WGS sequence"/>
</dbReference>
<comment type="caution">
    <text evidence="1">The sequence shown here is derived from an EMBL/GenBank/DDBJ whole genome shotgun (WGS) entry which is preliminary data.</text>
</comment>
<dbReference type="AlphaFoldDB" id="A0A3D8V8R0"/>
<dbReference type="InterPro" id="IPR045865">
    <property type="entry name" value="ACT-like_dom_sf"/>
</dbReference>
<keyword evidence="2" id="KW-1185">Reference proteome</keyword>
<dbReference type="Gene3D" id="3.30.70.260">
    <property type="match status" value="1"/>
</dbReference>
<evidence type="ECO:0000313" key="1">
    <source>
        <dbReference type="EMBL" id="RDY65663.1"/>
    </source>
</evidence>
<sequence length="78" mass="8890">MRYQLDLTLRQAEGALSRVLGAAERRGFRPLAVDGEAQADGDRWYLRLTVEGERDEANLQHQLEKLYDCLAVEVSPCR</sequence>
<name>A0A3D8V8R0_9GAMM</name>
<dbReference type="EMBL" id="QTJR01000015">
    <property type="protein sequence ID" value="RDY65663.1"/>
    <property type="molecule type" value="Genomic_DNA"/>
</dbReference>
<reference evidence="1 2" key="1">
    <citation type="submission" date="2018-08" db="EMBL/GenBank/DDBJ databases">
        <title>Lysobacter soli KCTC 22011, whole genome shotgun sequence.</title>
        <authorList>
            <person name="Zhang X."/>
            <person name="Feng G."/>
            <person name="Zhu H."/>
        </authorList>
    </citation>
    <scope>NUCLEOTIDE SEQUENCE [LARGE SCALE GENOMIC DNA]</scope>
    <source>
        <strain evidence="1 2">KCTC 22011</strain>
    </source>
</reference>
<dbReference type="RefSeq" id="WP_115844200.1">
    <property type="nucleotide sequence ID" value="NZ_CP046603.1"/>
</dbReference>
<dbReference type="Pfam" id="PF13710">
    <property type="entry name" value="ACT_5"/>
    <property type="match status" value="1"/>
</dbReference>